<dbReference type="Proteomes" id="UP000001548">
    <property type="component" value="Unassembled WGS sequence"/>
</dbReference>
<dbReference type="Pfam" id="PF06920">
    <property type="entry name" value="DHR-2_Lobe_A"/>
    <property type="match status" value="1"/>
</dbReference>
<comment type="similarity">
    <text evidence="1">Belongs to the DOCK family.</text>
</comment>
<dbReference type="PANTHER" id="PTHR23317">
    <property type="entry name" value="DEDICATOR OF CYTOKINESIS DOCK"/>
    <property type="match status" value="1"/>
</dbReference>
<accession>D3KHS6</accession>
<protein>
    <submittedName>
        <fullName evidence="3">Uncharacterized protein</fullName>
    </submittedName>
</protein>
<dbReference type="HOGENOM" id="CLU_224525_0_0_1"/>
<dbReference type="InterPro" id="IPR046769">
    <property type="entry name" value="DOCKER_Lobe_A"/>
</dbReference>
<dbReference type="OMA" id="IESEYMI"/>
<gene>
    <name evidence="3" type="ORF">GL50803_00114201</name>
</gene>
<feature type="region of interest" description="Disordered" evidence="2">
    <location>
        <begin position="1907"/>
        <end position="1927"/>
    </location>
</feature>
<feature type="region of interest" description="Disordered" evidence="2">
    <location>
        <begin position="2226"/>
        <end position="2251"/>
    </location>
</feature>
<dbReference type="GO" id="GO:0007264">
    <property type="term" value="P:small GTPase-mediated signal transduction"/>
    <property type="evidence" value="ECO:0007669"/>
    <property type="project" value="InterPro"/>
</dbReference>
<organism evidence="3 4">
    <name type="scientific">Giardia intestinalis (strain ATCC 50803 / WB clone C6)</name>
    <name type="common">Giardia lamblia</name>
    <dbReference type="NCBI Taxonomy" id="184922"/>
    <lineage>
        <taxon>Eukaryota</taxon>
        <taxon>Metamonada</taxon>
        <taxon>Diplomonadida</taxon>
        <taxon>Hexamitidae</taxon>
        <taxon>Giardiinae</taxon>
        <taxon>Giardia</taxon>
    </lineage>
</organism>
<evidence type="ECO:0000256" key="1">
    <source>
        <dbReference type="PROSITE-ProRule" id="PRU00983"/>
    </source>
</evidence>
<feature type="region of interest" description="Disordered" evidence="2">
    <location>
        <begin position="446"/>
        <end position="471"/>
    </location>
</feature>
<evidence type="ECO:0000313" key="4">
    <source>
        <dbReference type="Proteomes" id="UP000001548"/>
    </source>
</evidence>
<feature type="compositionally biased region" description="Polar residues" evidence="2">
    <location>
        <begin position="446"/>
        <end position="462"/>
    </location>
</feature>
<feature type="compositionally biased region" description="Basic residues" evidence="2">
    <location>
        <begin position="2233"/>
        <end position="2242"/>
    </location>
</feature>
<feature type="compositionally biased region" description="Polar residues" evidence="2">
    <location>
        <begin position="3340"/>
        <end position="3354"/>
    </location>
</feature>
<comment type="caution">
    <text evidence="3">The sequence shown here is derived from an EMBL/GenBank/DDBJ whole genome shotgun (WGS) entry which is preliminary data.</text>
</comment>
<evidence type="ECO:0000313" key="3">
    <source>
        <dbReference type="EMBL" id="KAE8301995.1"/>
    </source>
</evidence>
<keyword evidence="4" id="KW-1185">Reference proteome</keyword>
<evidence type="ECO:0000256" key="2">
    <source>
        <dbReference type="SAM" id="MobiDB-lite"/>
    </source>
</evidence>
<feature type="region of interest" description="Disordered" evidence="2">
    <location>
        <begin position="64"/>
        <end position="108"/>
    </location>
</feature>
<proteinExistence type="inferred from homology"/>
<dbReference type="VEuPathDB" id="GiardiaDB:GL50803_114201"/>
<dbReference type="InterPro" id="IPR027007">
    <property type="entry name" value="C2_DOCK-type_domain"/>
</dbReference>
<dbReference type="GO" id="GO:0005085">
    <property type="term" value="F:guanyl-nucleotide exchange factor activity"/>
    <property type="evidence" value="ECO:0000318"/>
    <property type="project" value="GO_Central"/>
</dbReference>
<dbReference type="InterPro" id="IPR043161">
    <property type="entry name" value="DOCK_C_lobe_A"/>
</dbReference>
<dbReference type="Gene3D" id="1.25.40.410">
    <property type="match status" value="1"/>
</dbReference>
<name>D3KHS6_GIAIC</name>
<dbReference type="EMBL" id="AACB03000004">
    <property type="protein sequence ID" value="KAE8301995.1"/>
    <property type="molecule type" value="Genomic_DNA"/>
</dbReference>
<feature type="region of interest" description="Disordered" evidence="2">
    <location>
        <begin position="1946"/>
        <end position="1974"/>
    </location>
</feature>
<feature type="compositionally biased region" description="Polar residues" evidence="2">
    <location>
        <begin position="1946"/>
        <end position="1963"/>
    </location>
</feature>
<feature type="region of interest" description="Disordered" evidence="2">
    <location>
        <begin position="3340"/>
        <end position="3371"/>
    </location>
</feature>
<reference evidence="3 4" key="1">
    <citation type="journal article" date="2007" name="Science">
        <title>Genomic minimalism in the early diverging intestinal parasite Giardia lamblia.</title>
        <authorList>
            <person name="Morrison H.G."/>
            <person name="McArthur A.G."/>
            <person name="Gillin F.D."/>
            <person name="Aley S.B."/>
            <person name="Adam R.D."/>
            <person name="Olsen G.J."/>
            <person name="Best A.A."/>
            <person name="Cande W.Z."/>
            <person name="Chen F."/>
            <person name="Cipriano M.J."/>
            <person name="Davids B.J."/>
            <person name="Dawson S.C."/>
            <person name="Elmendorf H.G."/>
            <person name="Hehl A.B."/>
            <person name="Holder M.E."/>
            <person name="Huse S.M."/>
            <person name="Kim U.U."/>
            <person name="Lasek-Nesselquist E."/>
            <person name="Manning G."/>
            <person name="Nigam A."/>
            <person name="Nixon J.E."/>
            <person name="Palm D."/>
            <person name="Passamaneck N.E."/>
            <person name="Prabhu A."/>
            <person name="Reich C.I."/>
            <person name="Reiner D.S."/>
            <person name="Samuelson J."/>
            <person name="Svard S.G."/>
            <person name="Sogin M.L."/>
        </authorList>
    </citation>
    <scope>NUCLEOTIDE SEQUENCE [LARGE SCALE GENOMIC DNA]</scope>
    <source>
        <strain evidence="3 4">WB C6</strain>
    </source>
</reference>
<dbReference type="GO" id="GO:0035023">
    <property type="term" value="P:regulation of Rho protein signal transduction"/>
    <property type="evidence" value="ECO:0000318"/>
    <property type="project" value="GO_Central"/>
</dbReference>
<dbReference type="PROSITE" id="PS51650">
    <property type="entry name" value="C2_DOCK"/>
    <property type="match status" value="1"/>
</dbReference>
<feature type="compositionally biased region" description="Polar residues" evidence="2">
    <location>
        <begin position="1907"/>
        <end position="1917"/>
    </location>
</feature>
<sequence length="3660" mass="411618">MSNSSAQYNWDQFVFGLKASDVEYFNVLKEAAGFGIQRSPRVPFTYWRVAPHVLDDFRTLRESAPSGRAGPQFCDMQVSEDSRLEPDSNRSGSVRYGQESISTHRTTSSSPISSIRLQIDAPFLKAVEYPHATLDIIRFFLTHPCTIYADVDPIFRTSSALSVLENASKLMRNVPVLLDRYTGGVRSQKSKTFTTQKTVNNVPPINILLERLFTEPRLLLELMNIGKITSSDFLFEKISIPPFIKPPVLRMSLSIENLVVGMVNREVMEPFYGSIALYYYSSTDNGQHGLYRVSESQYIDMNCFSTLRSFACDKTSLDSKPLYSRLMTILDTIERSKLVEFTIPISSQTCFRRIFLVVFLEKTIGVSSDESHAFYSRIKELEDLALADEKIRSEVDRYSLYLQRLADGVASHDIRVISGVLSNKFSQTRHDSSINEAIVSSLSHTLTSDSQSKQSGAPSVQGHTKRKLEAKKSKGDMPFFKYPGIDYTCTSSLSTESKVPTSIFAAYGKYGEQILAECNKYLPKVRAAIRQTGGLRETFAVSISPIFPLSAFSMQGSASLKRVAHPHDSSSHVQGALSLDPADTSSARATFDQVASVLPDSNFYDACPSTSNPDSQPHAFAHNISIMGVPRSVVRSDESVPVATLAQTASSRGKISTTVCDSKVSIQQLENFLLLTKIIYSRTSSIKRRDGMEQQVRLQDLLEADCNSNSDADSFVHLQESDTDPERRELIGRMCGYFNEQKRRGIYSVSKLKKDPRFSSVLNEKGLSFVHPLRPVSHKLNTFVRLPKNISQTEPLASVLLNTYNDRVSKKRALNYVQLYVNTSVNTFGVYDSSSGVFRAIKDAPSYRTLQPNHLPDFAHELELMVWSYSLHLLERGEHSDLLLLLKHGYLTTDTLSHLLLFALMSAQGISSQRIYLTLRDAETTLEHKKAFSSLQSHYFFDRIRGNKLHPNHIYVKQLDCFFRREVGTPAAPFRNRVYLYPQSFIVTLPNARYNAFFLKVEMRSDDALDDKDIMWAIYPRLHGSMTPDDMTKGRIAFRSSYLTSAAVNTRVVRLHDEVKFELPLYITPKTHFLFTLYGVPGLSAKERAHADKCDLSTIVGVDDTVFVPQEKTATEIMNLTKLTQLYATPAFCSTTDNKEHTFPTYALASGKMSTTSSVVSHPADSIPVRSSQYTEILGSGMQDSIDPASIQHIVEARTQLSLLGYAYLPLVKGVDELGVPVLQNTLGVDALSPPMMTNSEFVENYDRSISIPFQSQISAGYLSSQADKERPLQGLTDGISKQTKQVGYMLCTLRYESSLYTHSHFLNAIYYAYTCAKNIVLHSCIDLDKSVKTLRRFCDKVNLYAVSFKISRDAYLGNATSSIVSDELRGPLAPAGASFAATQAQLQAQLAASKRKSIPFYGESILLEQYGPTYNIAVALASLLMHQELFEHVVSRDLIFNCLEHVLAPFTTISNESMAIVNNLYRHCINEEVAAAFKAHKTFGRRNSWLMMLQNFIYTPLLGAMLAPLFGSTSAIQNPLDGEFAALSDIYRALGGIGNHISFYHQDSSSDTSLSEPFKQDSFVLANLAVYAMVAHHICSITTFQALQNYVSYLHNSVIKYIIQKSSLVDRLFAIIPHNFLLIAKSFMIILTRYKHLYNASMSCFLFDNAVLDVSGNSDSLEGTHSSSATVSHDSVERAEFEADLIAFINSIGHLINAILYNLIDSCYSLTSYNKSFVIITSTAKLFILLVVTSPKKTKLFSFLESLIDKNDTFKGGHWFTRWQIFFDFLHQLMRERALLYSYSFTDIHAKESFTFQGGASDTSDGSVDYTLPPFNLIPVGCILPHLYLKALHCLLFNYNSELSHSVEDHTAFRSICTNIFIFLWEVCSGDIARQTPSFLYVSCVPLLLLILDNYDKFFNSVNKQTDTSNRASTPETDVHTVPGDQGRKCNVTDNAGVAVASLSTPRTTVKQSDLEDSSTPKTVRGSPYSHTSDVQAQCTDFSLELLMAEMFLFLITFLQRLTNYCIEFLRNLTVEQAQSMLKIYRHVPFLFDEDSLRKRATILTSSSYRVQSMRYLNFLLSGDSKLVDNIFLPPNNGSVKPTPFLFVSPFYSDSSNQQVHAHQRLGPFFDSFKSGSSVSDDLLLFSETITDMFMGRVLKYNDDGKLSSNTTQNPVLSLQHTSTYDPYSKTDRNASTTWVTSSQLFHTATAYHNAHGTIPSGASFGQQTCPNIPYIPRRIIKEQRESTTSRGGHRAMKKPTSKQSARQGFKISTQISQATLTTSDDTDDASIYRALEDSVDIQESQHTWHKLTHSVVGSIDDPTAEEDMTGDEKEISHSVSARHRDKGSSVHRLTGTFTFTDSCIKQIPAVEPHPPALSPPRHHLSHRTKPSSVEEVITYLAAQIKSNKLSVLDSTEAHVEKPISLASQTTVDNVSNPQRAHSTSADLLYLKLIKGPDSSCDVVASLLSTLIYESAMYQLLSYTQHLIVNSDETRVLDSGSTSSSSFCDVHAELIHTFAYFLVKDHKFAVYNEIVLNALVNYFPSIASILFNGLENKKSDFDHGISMVIKALLDKIDLEQFSLYSLAATIIAILLKIEFDYHANTSILFSMINYSLVTMDLTAKKKKAIISFFDYVRAGVNEICSNDEAWINGGCDDGSGLHEMTPVSGKVSFICKHFYSTVCLFYDRLLIVIESEYMIKERSKIQSMGSTVTDLDLYAELKLSQADCYVGQVDLRLFSLQSLFNFLRENRRHVEAGMVSILIAGLISEYLIVRSQFDDKVIDYSSLPSVYSLSKIVIPELRKIIPDITVQNDLDVWFAYIAKAQHLMGKSENIYSSLDGGQFFKLLLALQSAATEFQTAKFYLYTKHIYKLLMTLTELYSSSLATPTQDKLPSYFDPLSMIQCYSDALLAEKKSHEDAYKLHENVHYYWVSITTENNGKESTTEYIYCCPHSETIREFTERLKRFYDPPDLRKPDGTPKIIVQKVEPYKIVQSAALLTEKEEQIKQKILAQLLSYDMGADSKAGHPEDSLSFLGGPYSNPHLVPVHTEPNLHIPGEVLLRTHADHVSAHRATDEKDGYPITYYSNIIYNYYPFVLASDETSVDTGSSCNTIHSYTSRQIFRRRIQQQVYSGDSSIKLAGCLNVYYYTAHPFPHTNSRQRVIYVYEEYSNPIQEAIRIVEKAIYDTERLPDELNKVFQNLTGIVTPSVNSGTMDIVRMFLNKRNEFSEEQETTIQVVNFDDLVSSTTVALTEKQLNDNHDTFIATKSNDGLLENQTMNTDVIVRDQSNRSVRCLESSVEADDSLRIFPEKIMPFDDQNRESISSPTVGIATDRPEQKVHSKELTDAHMMDDVSSSLYSGAHSVTKTAPSTSLEDSLIDKRKSGGSPELNSDEGYDIKELFTPTERLATIRASLKLNMPYHQSLAMAPLSTPVDDFSEATNPEEPEELETITGTTSSSYFALCPRLIKVFLSDLIYPKLVVKTDVSMKHYRNLYKYPDSKATHALRQGSYLTGDSTYHGSSQESKQNRLRHVDKAYIPQSDSDVYFMGPYGTCRESGYHGRFNITGFMSNSDYVQANNEMLPPHIAEKIDILRNELPVYCKEPNSLTHTEIELCRERLGKLIIRLMNLQAEKIVLANQLMGKYRDYEGLYLLARETFLKTLEELEEYIDFDKERIKRIVS</sequence>
<dbReference type="STRING" id="184922.D3KHS6"/>
<dbReference type="InterPro" id="IPR026791">
    <property type="entry name" value="DOCK"/>
</dbReference>
<feature type="region of interest" description="Disordered" evidence="2">
    <location>
        <begin position="3297"/>
        <end position="3320"/>
    </location>
</feature>
<dbReference type="PANTHER" id="PTHR23317:SF76">
    <property type="entry name" value="LD20667P"/>
    <property type="match status" value="1"/>
</dbReference>